<dbReference type="Pfam" id="PF04860">
    <property type="entry name" value="Phage_portal"/>
    <property type="match status" value="1"/>
</dbReference>
<evidence type="ECO:0000256" key="1">
    <source>
        <dbReference type="ARBA" id="ARBA00006799"/>
    </source>
</evidence>
<dbReference type="InterPro" id="IPR030935">
    <property type="entry name" value="PBSX_Proteobac"/>
</dbReference>
<dbReference type="AlphaFoldDB" id="A0A3N6UWL2"/>
<dbReference type="EMBL" id="RHHM01000013">
    <property type="protein sequence ID" value="RQM37235.1"/>
    <property type="molecule type" value="Genomic_DNA"/>
</dbReference>
<comment type="similarity">
    <text evidence="1">Belongs to the phage portal family. PBSX subfamily.</text>
</comment>
<dbReference type="Proteomes" id="UP000279457">
    <property type="component" value="Unassembled WGS sequence"/>
</dbReference>
<gene>
    <name evidence="2" type="ORF">EB241_16330</name>
</gene>
<keyword evidence="3" id="KW-1185">Reference proteome</keyword>
<name>A0A3N6UWL2_9GAMM</name>
<evidence type="ECO:0000313" key="3">
    <source>
        <dbReference type="Proteomes" id="UP000279457"/>
    </source>
</evidence>
<reference evidence="2 3" key="1">
    <citation type="submission" date="2018-10" db="EMBL/GenBank/DDBJ databases">
        <title>Draft genome sequence for the type isolate of Erwinia psidii, agent causal of bacterial blight in guava (Psidium guajava) and wilt and die-back of Eucalyptus spp.</title>
        <authorList>
            <person name="Hermenegildo P.S."/>
            <person name="Santos S.A."/>
            <person name="Guimaraes L.M.S."/>
            <person name="Vidigal P.M.P."/>
            <person name="Pereira I.C."/>
            <person name="Badel J.L."/>
            <person name="Alfenas-Zerbini P."/>
            <person name="Ferreira M.A.S.V."/>
            <person name="Alfenas A.C."/>
        </authorList>
    </citation>
    <scope>NUCLEOTIDE SEQUENCE [LARGE SCALE GENOMIC DNA]</scope>
    <source>
        <strain evidence="2 3">IBSBF 435</strain>
    </source>
</reference>
<proteinExistence type="inferred from homology"/>
<dbReference type="NCBIfam" id="TIGR01540">
    <property type="entry name" value="portal_PBSX"/>
    <property type="match status" value="1"/>
</dbReference>
<protein>
    <submittedName>
        <fullName evidence="2">Phage portal protein</fullName>
    </submittedName>
</protein>
<comment type="caution">
    <text evidence="2">The sequence shown here is derived from an EMBL/GenBank/DDBJ whole genome shotgun (WGS) entry which is preliminary data.</text>
</comment>
<dbReference type="PIRSF" id="PIRSF018494">
    <property type="entry name" value="PBSX_VPQ"/>
    <property type="match status" value="1"/>
</dbReference>
<evidence type="ECO:0000313" key="2">
    <source>
        <dbReference type="EMBL" id="RQM37235.1"/>
    </source>
</evidence>
<dbReference type="InterPro" id="IPR006430">
    <property type="entry name" value="Phage_portal_PBSX"/>
</dbReference>
<dbReference type="OrthoDB" id="5449776at2"/>
<organism evidence="2 3">
    <name type="scientific">Erwinia psidii</name>
    <dbReference type="NCBI Taxonomy" id="69224"/>
    <lineage>
        <taxon>Bacteria</taxon>
        <taxon>Pseudomonadati</taxon>
        <taxon>Pseudomonadota</taxon>
        <taxon>Gammaproteobacteria</taxon>
        <taxon>Enterobacterales</taxon>
        <taxon>Erwiniaceae</taxon>
        <taxon>Erwinia</taxon>
    </lineage>
</organism>
<dbReference type="RefSeq" id="WP_124234092.1">
    <property type="nucleotide sequence ID" value="NZ_RHHM01000013.1"/>
</dbReference>
<sequence>MKKRRYNNAHTVKNGCSGQTDMAGVLRGDPALSAFTFDGPYPVTDGYDLLDNMYCADNGRYFETPVDWYGLARSFGQASWHQSALYFKRNALTGCYIPHPLLSRQAFSAFVLDWFVFGNCYLERRRNRLNEPLTLRHVPAKYARRGSDLDTYWFIRQWKDEYMFKAGEVCHVMNPDIHQEIYGMPEYMGALLSASLSHSADKFRKLYYDNGSHAGCILYVGAAQVDQESIKVVQKTLSEARGKGAFKNVLIHAPGGGKDGVQLMPFSQISAKDEFLNIKSVTRDDILAAHRVPPQLMGAMPGEKGSFGDVEKAARVFAINELMPVMEALKHVNDWLGQDVIRFNPYALLKTE</sequence>
<accession>A0A3N6UWL2</accession>
<dbReference type="InterPro" id="IPR006944">
    <property type="entry name" value="Phage/GTA_portal"/>
</dbReference>